<name>A0ABY4H9L3_9BACI</name>
<gene>
    <name evidence="1" type="ORF">MUO15_17050</name>
</gene>
<dbReference type="RefSeq" id="WP_245031176.1">
    <property type="nucleotide sequence ID" value="NZ_CP095075.1"/>
</dbReference>
<proteinExistence type="predicted"/>
<dbReference type="EMBL" id="CP095075">
    <property type="protein sequence ID" value="UOR11284.1"/>
    <property type="molecule type" value="Genomic_DNA"/>
</dbReference>
<accession>A0ABY4H9L3</accession>
<evidence type="ECO:0000313" key="1">
    <source>
        <dbReference type="EMBL" id="UOR11284.1"/>
    </source>
</evidence>
<protein>
    <submittedName>
        <fullName evidence="1">Uncharacterized protein</fullName>
    </submittedName>
</protein>
<organism evidence="1 2">
    <name type="scientific">Halobacillus amylolyticus</name>
    <dbReference type="NCBI Taxonomy" id="2932259"/>
    <lineage>
        <taxon>Bacteria</taxon>
        <taxon>Bacillati</taxon>
        <taxon>Bacillota</taxon>
        <taxon>Bacilli</taxon>
        <taxon>Bacillales</taxon>
        <taxon>Bacillaceae</taxon>
        <taxon>Halobacillus</taxon>
    </lineage>
</organism>
<sequence length="197" mass="21228">MAQAKRWMLLALSLMFMLSMVILPQRSFASGEKTFKNEASSPSMSYSPFLNGYLFAAPQTDILVGQTSVLVNNLKSSNIDAVNYLLAEDGTQRLPEDTTSIEFKTDGTSMIMTSDGKTEVLPIGFWGKAWKVTKCAAFITAAVVPIFKAYKAVRALGGVRETARLLVGAGNSSDFLQIAGGTAAEIIGIHGIQQNCF</sequence>
<dbReference type="Proteomes" id="UP000830326">
    <property type="component" value="Chromosome"/>
</dbReference>
<reference evidence="1" key="1">
    <citation type="submission" date="2022-04" db="EMBL/GenBank/DDBJ databases">
        <title>Halobacillus sp. isolated from saltern.</title>
        <authorList>
            <person name="Won M."/>
            <person name="Lee C.-M."/>
            <person name="Woen H.-Y."/>
            <person name="Kwon S.-W."/>
        </authorList>
    </citation>
    <scope>NUCLEOTIDE SEQUENCE</scope>
    <source>
        <strain evidence="1">SSHM10-5</strain>
    </source>
</reference>
<evidence type="ECO:0000313" key="2">
    <source>
        <dbReference type="Proteomes" id="UP000830326"/>
    </source>
</evidence>
<keyword evidence="2" id="KW-1185">Reference proteome</keyword>